<dbReference type="KEGG" id="smao:CAG99_24145"/>
<dbReference type="EMBL" id="CP021121">
    <property type="protein sequence ID" value="ARQ71508.1"/>
    <property type="molecule type" value="Genomic_DNA"/>
</dbReference>
<evidence type="ECO:0000313" key="2">
    <source>
        <dbReference type="Proteomes" id="UP000194218"/>
    </source>
</evidence>
<keyword evidence="2" id="KW-1185">Reference proteome</keyword>
<dbReference type="AlphaFoldDB" id="A0A1W7D356"/>
<evidence type="ECO:0000313" key="1">
    <source>
        <dbReference type="EMBL" id="ARQ71508.1"/>
    </source>
</evidence>
<proteinExistence type="predicted"/>
<protein>
    <submittedName>
        <fullName evidence="1">Uncharacterized protein</fullName>
    </submittedName>
</protein>
<gene>
    <name evidence="1" type="ORF">CAG99_24145</name>
</gene>
<organism evidence="1 2">
    <name type="scientific">Streptomyces marincola</name>
    <dbReference type="NCBI Taxonomy" id="2878388"/>
    <lineage>
        <taxon>Bacteria</taxon>
        <taxon>Bacillati</taxon>
        <taxon>Actinomycetota</taxon>
        <taxon>Actinomycetes</taxon>
        <taxon>Kitasatosporales</taxon>
        <taxon>Streptomycetaceae</taxon>
        <taxon>Streptomyces</taxon>
    </lineage>
</organism>
<accession>A0A1W7D356</accession>
<reference evidence="1 2" key="1">
    <citation type="submission" date="2017-05" db="EMBL/GenBank/DDBJ databases">
        <title>Complete genome sequence of Streptomyces sp. SCSIO 03032 revealed the diverse biosynthetic pathways for its bioactive secondary metabolites.</title>
        <authorList>
            <person name="Ma L."/>
            <person name="Zhu Y."/>
            <person name="Zhang W."/>
            <person name="Zhang G."/>
            <person name="Tian X."/>
            <person name="Zhang S."/>
            <person name="Zhang C."/>
        </authorList>
    </citation>
    <scope>NUCLEOTIDE SEQUENCE [LARGE SCALE GENOMIC DNA]</scope>
    <source>
        <strain evidence="1 2">SCSIO 03032</strain>
    </source>
</reference>
<dbReference type="Proteomes" id="UP000194218">
    <property type="component" value="Chromosome"/>
</dbReference>
<name>A0A1W7D356_9ACTN</name>
<sequence>MSQEKGELSMEPDPLLAQAVPAISAAVALYGADVLHRTEDAAASGAARLGQRLLAWLTSRRPDDTDGLARAVTDLADNTDGEDEHAALRLELRKLLRDDEDLRREFAALLPRHDPASATGDRAVAIGRNEGIVSTGDGAYNVIGRQD</sequence>